<evidence type="ECO:0000313" key="2">
    <source>
        <dbReference type="Proteomes" id="UP000788153"/>
    </source>
</evidence>
<proteinExistence type="predicted"/>
<keyword evidence="2" id="KW-1185">Reference proteome</keyword>
<evidence type="ECO:0000313" key="1">
    <source>
        <dbReference type="EMBL" id="NIJ22856.1"/>
    </source>
</evidence>
<dbReference type="EMBL" id="JAASQP010000001">
    <property type="protein sequence ID" value="NIJ22856.1"/>
    <property type="molecule type" value="Genomic_DNA"/>
</dbReference>
<dbReference type="Proteomes" id="UP000788153">
    <property type="component" value="Unassembled WGS sequence"/>
</dbReference>
<dbReference type="RefSeq" id="WP_140048055.1">
    <property type="nucleotide sequence ID" value="NZ_BAAAEV010000001.1"/>
</dbReference>
<accession>A0ABX0U0P4</accession>
<dbReference type="Gene3D" id="3.40.50.2020">
    <property type="match status" value="1"/>
</dbReference>
<sequence>MHLHGLCYYRSKSDTWTDKWRSVDFAARNLVKAIKHEDFKGYAQITAGSSSIRIDNTAHGRNRALVAVAGALADKINQAGYQNAAVVPIPSSSHIDPNATFTGRRIAEAIQAKNAAFVSTPILYFNEPLPKSAGGGGTRNAHVIQKHLRLSDCQLPGSIVLLDDVCTTGGHLKAAARFLAQHGIQVNDAFVIGRTVWEQPGHMFNVTTEHIPTNELFD</sequence>
<reference evidence="1 2" key="1">
    <citation type="submission" date="2020-03" db="EMBL/GenBank/DDBJ databases">
        <title>Genomic Encyclopedia of Type Strains, Phase IV (KMG-IV): sequencing the most valuable type-strain genomes for metagenomic binning, comparative biology and taxonomic classification.</title>
        <authorList>
            <person name="Goeker M."/>
        </authorList>
    </citation>
    <scope>NUCLEOTIDE SEQUENCE [LARGE SCALE GENOMIC DNA]</scope>
    <source>
        <strain evidence="1 2">DSM 22753</strain>
    </source>
</reference>
<dbReference type="InterPro" id="IPR029057">
    <property type="entry name" value="PRTase-like"/>
</dbReference>
<gene>
    <name evidence="1" type="ORF">FHT01_000398</name>
</gene>
<organism evidence="1 2">
    <name type="scientific">Sphingomonas japonica</name>
    <dbReference type="NCBI Taxonomy" id="511662"/>
    <lineage>
        <taxon>Bacteria</taxon>
        <taxon>Pseudomonadati</taxon>
        <taxon>Pseudomonadota</taxon>
        <taxon>Alphaproteobacteria</taxon>
        <taxon>Sphingomonadales</taxon>
        <taxon>Sphingomonadaceae</taxon>
        <taxon>Sphingomonas</taxon>
    </lineage>
</organism>
<dbReference type="CDD" id="cd06223">
    <property type="entry name" value="PRTases_typeI"/>
    <property type="match status" value="1"/>
</dbReference>
<evidence type="ECO:0008006" key="3">
    <source>
        <dbReference type="Google" id="ProtNLM"/>
    </source>
</evidence>
<protein>
    <recommendedName>
        <fullName evidence="3">Phosphoribosyl transferase domain-containing protein</fullName>
    </recommendedName>
</protein>
<dbReference type="SUPFAM" id="SSF53271">
    <property type="entry name" value="PRTase-like"/>
    <property type="match status" value="1"/>
</dbReference>
<name>A0ABX0U0P4_9SPHN</name>
<dbReference type="InterPro" id="IPR000836">
    <property type="entry name" value="PRTase_dom"/>
</dbReference>
<comment type="caution">
    <text evidence="1">The sequence shown here is derived from an EMBL/GenBank/DDBJ whole genome shotgun (WGS) entry which is preliminary data.</text>
</comment>